<evidence type="ECO:0000256" key="1">
    <source>
        <dbReference type="SAM" id="Phobius"/>
    </source>
</evidence>
<evidence type="ECO:0000313" key="3">
    <source>
        <dbReference type="Proteomes" id="UP000257109"/>
    </source>
</evidence>
<proteinExistence type="predicted"/>
<dbReference type="AlphaFoldDB" id="A0A371GX57"/>
<dbReference type="EMBL" id="QJKJ01004192">
    <property type="protein sequence ID" value="RDX95150.1"/>
    <property type="molecule type" value="Genomic_DNA"/>
</dbReference>
<reference evidence="2" key="1">
    <citation type="submission" date="2018-05" db="EMBL/GenBank/DDBJ databases">
        <title>Draft genome of Mucuna pruriens seed.</title>
        <authorList>
            <person name="Nnadi N.E."/>
            <person name="Vos R."/>
            <person name="Hasami M.H."/>
            <person name="Devisetty U.K."/>
            <person name="Aguiy J.C."/>
        </authorList>
    </citation>
    <scope>NUCLEOTIDE SEQUENCE [LARGE SCALE GENOMIC DNA]</scope>
    <source>
        <strain evidence="2">JCA_2017</strain>
    </source>
</reference>
<protein>
    <submittedName>
        <fullName evidence="2">Mitochondrial protein</fullName>
    </submittedName>
</protein>
<dbReference type="OrthoDB" id="414945at2759"/>
<feature type="transmembrane region" description="Helical" evidence="1">
    <location>
        <begin position="20"/>
        <end position="39"/>
    </location>
</feature>
<dbReference type="Proteomes" id="UP000257109">
    <property type="component" value="Unassembled WGS sequence"/>
</dbReference>
<gene>
    <name evidence="2" type="ORF">CR513_22364</name>
</gene>
<sequence length="270" mass="30600">MKEFAHKKSQGNHTLFIKHIATGGVTALLVYVVGIIITGNDRKEKEIGKLGCKPTATSIDPNNKLGEAQEELTIDKLDIAYLVNLINQFMYNPKESHLQVAYRVLHYLKGNLRKGIFFKRNNILALEAYTDADYARSLANRRSTSGCCTFLMGNLVTWRSKKHNVVARSSVEFEFKAIAQGLCELLWLKVILDGLRIKLKGPMKLYCDKLLEVCGGFGGVEVREKKVRRKMASLSFNMEDLSSKSKLTMEYMKKLEEKIEKLRGSLESED</sequence>
<keyword evidence="1" id="KW-1133">Transmembrane helix</keyword>
<accession>A0A371GX57</accession>
<name>A0A371GX57_MUCPR</name>
<feature type="non-terminal residue" evidence="2">
    <location>
        <position position="1"/>
    </location>
</feature>
<keyword evidence="1" id="KW-0812">Transmembrane</keyword>
<organism evidence="2 3">
    <name type="scientific">Mucuna pruriens</name>
    <name type="common">Velvet bean</name>
    <name type="synonym">Dolichos pruriens</name>
    <dbReference type="NCBI Taxonomy" id="157652"/>
    <lineage>
        <taxon>Eukaryota</taxon>
        <taxon>Viridiplantae</taxon>
        <taxon>Streptophyta</taxon>
        <taxon>Embryophyta</taxon>
        <taxon>Tracheophyta</taxon>
        <taxon>Spermatophyta</taxon>
        <taxon>Magnoliopsida</taxon>
        <taxon>eudicotyledons</taxon>
        <taxon>Gunneridae</taxon>
        <taxon>Pentapetalae</taxon>
        <taxon>rosids</taxon>
        <taxon>fabids</taxon>
        <taxon>Fabales</taxon>
        <taxon>Fabaceae</taxon>
        <taxon>Papilionoideae</taxon>
        <taxon>50 kb inversion clade</taxon>
        <taxon>NPAAA clade</taxon>
        <taxon>indigoferoid/millettioid clade</taxon>
        <taxon>Phaseoleae</taxon>
        <taxon>Mucuna</taxon>
    </lineage>
</organism>
<keyword evidence="1" id="KW-0472">Membrane</keyword>
<evidence type="ECO:0000313" key="2">
    <source>
        <dbReference type="EMBL" id="RDX95150.1"/>
    </source>
</evidence>
<dbReference type="CDD" id="cd09272">
    <property type="entry name" value="RNase_HI_RT_Ty1"/>
    <property type="match status" value="1"/>
</dbReference>
<dbReference type="PANTHER" id="PTHR11439:SF470">
    <property type="entry name" value="CYSTEINE-RICH RLK (RECEPTOR-LIKE PROTEIN KINASE) 8"/>
    <property type="match status" value="1"/>
</dbReference>
<dbReference type="STRING" id="157652.A0A371GX57"/>
<keyword evidence="3" id="KW-1185">Reference proteome</keyword>
<dbReference type="PANTHER" id="PTHR11439">
    <property type="entry name" value="GAG-POL-RELATED RETROTRANSPOSON"/>
    <property type="match status" value="1"/>
</dbReference>
<comment type="caution">
    <text evidence="2">The sequence shown here is derived from an EMBL/GenBank/DDBJ whole genome shotgun (WGS) entry which is preliminary data.</text>
</comment>